<dbReference type="EMBL" id="JAPDIA010000003">
    <property type="protein sequence ID" value="MDG0809738.1"/>
    <property type="molecule type" value="Genomic_DNA"/>
</dbReference>
<evidence type="ECO:0000313" key="1">
    <source>
        <dbReference type="EMBL" id="MDG0809738.1"/>
    </source>
</evidence>
<dbReference type="RefSeq" id="WP_277531213.1">
    <property type="nucleotide sequence ID" value="NZ_JAPDIA010000003.1"/>
</dbReference>
<dbReference type="Proteomes" id="UP001153404">
    <property type="component" value="Unassembled WGS sequence"/>
</dbReference>
<keyword evidence="2" id="KW-1185">Reference proteome</keyword>
<dbReference type="AlphaFoldDB" id="A0A9X4KSI6"/>
<proteinExistence type="predicted"/>
<evidence type="ECO:0000313" key="2">
    <source>
        <dbReference type="Proteomes" id="UP001153404"/>
    </source>
</evidence>
<comment type="caution">
    <text evidence="1">The sequence shown here is derived from an EMBL/GenBank/DDBJ whole genome shotgun (WGS) entry which is preliminary data.</text>
</comment>
<sequence>MAIFTSILNLLKKNPATDGADTFNIQTMLNDNWDKIDAAMALKGVDGDVRVATTANITLSGLQTVDGVVLAAGDRVLVKNQTTGSQNGIYVAASGAWTRATDADSSAKVAAGISVYVRAGTVNVGKTFIMSNSSAVILGTTAITFAEQTAGYLDQSVKTTASPTFVNGAFTGEVNAPTFRSSNPNNTSANIALSWLSDIPRIRIGGIGSRYSERV</sequence>
<organism evidence="1 2">
    <name type="scientific">Cohnella rhizosphaerae</name>
    <dbReference type="NCBI Taxonomy" id="1457232"/>
    <lineage>
        <taxon>Bacteria</taxon>
        <taxon>Bacillati</taxon>
        <taxon>Bacillota</taxon>
        <taxon>Bacilli</taxon>
        <taxon>Bacillales</taxon>
        <taxon>Paenibacillaceae</taxon>
        <taxon>Cohnella</taxon>
    </lineage>
</organism>
<name>A0A9X4KSI6_9BACL</name>
<gene>
    <name evidence="1" type="ORF">OMP40_10610</name>
</gene>
<accession>A0A9X4KSI6</accession>
<protein>
    <submittedName>
        <fullName evidence="1">Uncharacterized protein</fullName>
    </submittedName>
</protein>
<reference evidence="1" key="1">
    <citation type="submission" date="2022-10" db="EMBL/GenBank/DDBJ databases">
        <title>Comparative genomic analysis of Cohnella hashimotonis sp. nov., isolated from the International Space Station.</title>
        <authorList>
            <person name="Simpson A."/>
            <person name="Venkateswaran K."/>
        </authorList>
    </citation>
    <scope>NUCLEOTIDE SEQUENCE</scope>
    <source>
        <strain evidence="1">DSM 28161</strain>
    </source>
</reference>